<accession>A0AAW9RQD4</accession>
<evidence type="ECO:0000313" key="2">
    <source>
        <dbReference type="EMBL" id="MEJ8569756.1"/>
    </source>
</evidence>
<dbReference type="EMBL" id="JAZHOG010000018">
    <property type="protein sequence ID" value="MEJ8569756.1"/>
    <property type="molecule type" value="Genomic_DNA"/>
</dbReference>
<dbReference type="AlphaFoldDB" id="A0AAW9RQD4"/>
<dbReference type="CDD" id="cd10979">
    <property type="entry name" value="CE4_PuuE_like"/>
    <property type="match status" value="1"/>
</dbReference>
<dbReference type="RefSeq" id="WP_354697083.1">
    <property type="nucleotide sequence ID" value="NZ_JAZHOG010000018.1"/>
</dbReference>
<dbReference type="PANTHER" id="PTHR43123:SF4">
    <property type="entry name" value="POLYSACCHARIDE DEACETYLASE"/>
    <property type="match status" value="1"/>
</dbReference>
<proteinExistence type="predicted"/>
<evidence type="ECO:0000313" key="3">
    <source>
        <dbReference type="Proteomes" id="UP001359886"/>
    </source>
</evidence>
<dbReference type="Proteomes" id="UP001359886">
    <property type="component" value="Unassembled WGS sequence"/>
</dbReference>
<organism evidence="2 3">
    <name type="scientific">Elongatibacter sediminis</name>
    <dbReference type="NCBI Taxonomy" id="3119006"/>
    <lineage>
        <taxon>Bacteria</taxon>
        <taxon>Pseudomonadati</taxon>
        <taxon>Pseudomonadota</taxon>
        <taxon>Gammaproteobacteria</taxon>
        <taxon>Chromatiales</taxon>
        <taxon>Wenzhouxiangellaceae</taxon>
        <taxon>Elongatibacter</taxon>
    </lineage>
</organism>
<protein>
    <submittedName>
        <fullName evidence="2">Polysaccharide deacetylase family protein</fullName>
    </submittedName>
</protein>
<dbReference type="GO" id="GO:0016810">
    <property type="term" value="F:hydrolase activity, acting on carbon-nitrogen (but not peptide) bonds"/>
    <property type="evidence" value="ECO:0007669"/>
    <property type="project" value="InterPro"/>
</dbReference>
<comment type="caution">
    <text evidence="2">The sequence shown here is derived from an EMBL/GenBank/DDBJ whole genome shotgun (WGS) entry which is preliminary data.</text>
</comment>
<feature type="domain" description="NodB homology" evidence="1">
    <location>
        <begin position="75"/>
        <end position="178"/>
    </location>
</feature>
<reference evidence="2 3" key="1">
    <citation type="submission" date="2024-02" db="EMBL/GenBank/DDBJ databases">
        <title>A novel Wenzhouxiangellaceae bacterium, isolated from coastal sediments.</title>
        <authorList>
            <person name="Du Z.-J."/>
            <person name="Ye Y.-Q."/>
            <person name="Zhang X.-Y."/>
        </authorList>
    </citation>
    <scope>NUCLEOTIDE SEQUENCE [LARGE SCALE GENOMIC DNA]</scope>
    <source>
        <strain evidence="2 3">CH-27</strain>
    </source>
</reference>
<keyword evidence="3" id="KW-1185">Reference proteome</keyword>
<sequence length="295" mass="33571">MSMRPEERFEFSAINERPRWDLPNGARVAVYLVASVEEWDIEKPVAREYLSSPAGVVTVPNVPNWSWHEYGMRVGIWRLMDALAQRNLKASAAINARVCLGAGEPVARAMREAGWAFIGHSYHQAAIHIVENQRQVIQDSFKVLSDYTGTAPKGWLGPGLHETLDTLEHLAEAGFQYVCDWPMDEHPVTMKTDHGPIVAMPYSMEVSDLPMMVVHQHESDAWLKRARDQFDRLYQDGATQPRAMSMSVHPYITGQPHRIKYFEETLDYILGHDDVWFATAEEIYDWYTNAGPKGA</sequence>
<dbReference type="Gene3D" id="3.20.20.370">
    <property type="entry name" value="Glycoside hydrolase/deacetylase"/>
    <property type="match status" value="1"/>
</dbReference>
<dbReference type="SUPFAM" id="SSF88713">
    <property type="entry name" value="Glycoside hydrolase/deacetylase"/>
    <property type="match status" value="1"/>
</dbReference>
<gene>
    <name evidence="2" type="ORF">V3330_19160</name>
</gene>
<dbReference type="GO" id="GO:0005975">
    <property type="term" value="P:carbohydrate metabolic process"/>
    <property type="evidence" value="ECO:0007669"/>
    <property type="project" value="InterPro"/>
</dbReference>
<dbReference type="Pfam" id="PF01522">
    <property type="entry name" value="Polysacc_deac_1"/>
    <property type="match status" value="1"/>
</dbReference>
<name>A0AAW9RQD4_9GAMM</name>
<evidence type="ECO:0000259" key="1">
    <source>
        <dbReference type="Pfam" id="PF01522"/>
    </source>
</evidence>
<dbReference type="PANTHER" id="PTHR43123">
    <property type="entry name" value="POLYSACCHARIDE DEACETYLASE-RELATED"/>
    <property type="match status" value="1"/>
</dbReference>
<dbReference type="InterPro" id="IPR002509">
    <property type="entry name" value="NODB_dom"/>
</dbReference>
<dbReference type="InterPro" id="IPR011330">
    <property type="entry name" value="Glyco_hydro/deAcase_b/a-brl"/>
</dbReference>